<protein>
    <recommendedName>
        <fullName evidence="3">N-acetyltransferase</fullName>
    </recommendedName>
</protein>
<evidence type="ECO:0008006" key="3">
    <source>
        <dbReference type="Google" id="ProtNLM"/>
    </source>
</evidence>
<reference evidence="1 2" key="1">
    <citation type="journal article" date="2019" name="Nat. Microbiol.">
        <title>Mediterranean grassland soil C-N compound turnover is dependent on rainfall and depth, and is mediated by genomically divergent microorganisms.</title>
        <authorList>
            <person name="Diamond S."/>
            <person name="Andeer P.F."/>
            <person name="Li Z."/>
            <person name="Crits-Christoph A."/>
            <person name="Burstein D."/>
            <person name="Anantharaman K."/>
            <person name="Lane K.R."/>
            <person name="Thomas B.C."/>
            <person name="Pan C."/>
            <person name="Northen T.R."/>
            <person name="Banfield J.F."/>
        </authorList>
    </citation>
    <scope>NUCLEOTIDE SEQUENCE [LARGE SCALE GENOMIC DNA]</scope>
    <source>
        <strain evidence="1">WS_4</strain>
    </source>
</reference>
<proteinExistence type="predicted"/>
<dbReference type="PANTHER" id="PTHR41368">
    <property type="entry name" value="PROTEIN YGHO"/>
    <property type="match status" value="1"/>
</dbReference>
<name>A0A538SXX9_UNCEI</name>
<evidence type="ECO:0000313" key="1">
    <source>
        <dbReference type="EMBL" id="TMQ56246.1"/>
    </source>
</evidence>
<dbReference type="Proteomes" id="UP000319829">
    <property type="component" value="Unassembled WGS sequence"/>
</dbReference>
<evidence type="ECO:0000313" key="2">
    <source>
        <dbReference type="Proteomes" id="UP000319829"/>
    </source>
</evidence>
<organism evidence="1 2">
    <name type="scientific">Eiseniibacteriota bacterium</name>
    <dbReference type="NCBI Taxonomy" id="2212470"/>
    <lineage>
        <taxon>Bacteria</taxon>
        <taxon>Candidatus Eiseniibacteriota</taxon>
    </lineage>
</organism>
<dbReference type="InterPro" id="IPR039968">
    <property type="entry name" value="BcerS-like"/>
</dbReference>
<dbReference type="InterPro" id="IPR016181">
    <property type="entry name" value="Acyl_CoA_acyltransferase"/>
</dbReference>
<dbReference type="EMBL" id="VBOU01000003">
    <property type="protein sequence ID" value="TMQ56246.1"/>
    <property type="molecule type" value="Genomic_DNA"/>
</dbReference>
<dbReference type="PANTHER" id="PTHR41368:SF1">
    <property type="entry name" value="PROTEIN YGHO"/>
    <property type="match status" value="1"/>
</dbReference>
<gene>
    <name evidence="1" type="ORF">E6K74_00800</name>
</gene>
<dbReference type="AlphaFoldDB" id="A0A538SXX9"/>
<accession>A0A538SXX9</accession>
<dbReference type="SUPFAM" id="SSF55729">
    <property type="entry name" value="Acyl-CoA N-acyltransferases (Nat)"/>
    <property type="match status" value="1"/>
</dbReference>
<sequence>MRVEIREVESERDLGQFIRFPFDLYKNNDCWIPPLDFDERKTLHRDHNPAFDFCEAKYWLAFRGRKVVGRVAGIINKSYVETWNQRYARFGWIDFIDDLEVSRALLSAVESWAVAGGMDAVHGPLGFTDMDREGMLVEGFHELGTMATMYNYPYYPVHLEHHGYEKDVDWVEYEVRTPETIPERAEQISRRVLGRRRLRILDAKHPRDFLPYAHAIFDVINRAYGNLYGFVPLTERQIDFYTKQYFPNVVPDYVKILLDERDQPAGFVIGMPSLSRALQKAKGRLFPFGIFHLLRALRRPKHVDLLIGAIRPDLQGSGADALLITELAATFIQNGILSAESNPELEENLRVQGHWKHFHARQHKRRRCFIKHLAQAQHGEGRAVVQAAGAGQG</sequence>
<comment type="caution">
    <text evidence="1">The sequence shown here is derived from an EMBL/GenBank/DDBJ whole genome shotgun (WGS) entry which is preliminary data.</text>
</comment>